<evidence type="ECO:0000313" key="4">
    <source>
        <dbReference type="Proteomes" id="UP001500279"/>
    </source>
</evidence>
<dbReference type="InterPro" id="IPR048126">
    <property type="entry name" value="Toxin_VasX"/>
</dbReference>
<feature type="transmembrane region" description="Helical" evidence="1">
    <location>
        <begin position="906"/>
        <end position="927"/>
    </location>
</feature>
<organism evidence="3 4">
    <name type="scientific">Ideonella azotifigens</name>
    <dbReference type="NCBI Taxonomy" id="513160"/>
    <lineage>
        <taxon>Bacteria</taxon>
        <taxon>Pseudomonadati</taxon>
        <taxon>Pseudomonadota</taxon>
        <taxon>Betaproteobacteria</taxon>
        <taxon>Burkholderiales</taxon>
        <taxon>Sphaerotilaceae</taxon>
        <taxon>Ideonella</taxon>
    </lineage>
</organism>
<keyword evidence="1" id="KW-0812">Transmembrane</keyword>
<keyword evidence="1" id="KW-1133">Transmembrane helix</keyword>
<evidence type="ECO:0000256" key="1">
    <source>
        <dbReference type="SAM" id="Phobius"/>
    </source>
</evidence>
<reference evidence="4" key="1">
    <citation type="journal article" date="2019" name="Int. J. Syst. Evol. Microbiol.">
        <title>The Global Catalogue of Microorganisms (GCM) 10K type strain sequencing project: providing services to taxonomists for standard genome sequencing and annotation.</title>
        <authorList>
            <consortium name="The Broad Institute Genomics Platform"/>
            <consortium name="The Broad Institute Genome Sequencing Center for Infectious Disease"/>
            <person name="Wu L."/>
            <person name="Ma J."/>
        </authorList>
    </citation>
    <scope>NUCLEOTIDE SEQUENCE [LARGE SCALE GENOMIC DNA]</scope>
    <source>
        <strain evidence="4">JCM 15503</strain>
    </source>
</reference>
<accession>A0ABP3VRU1</accession>
<gene>
    <name evidence="3" type="ORF">GCM10009107_56560</name>
</gene>
<comment type="caution">
    <text evidence="3">The sequence shown here is derived from an EMBL/GenBank/DDBJ whole genome shotgun (WGS) entry which is preliminary data.</text>
</comment>
<dbReference type="NCBIfam" id="NF041559">
    <property type="entry name" value="BTH_I2691_fam"/>
    <property type="match status" value="1"/>
</dbReference>
<dbReference type="InterPro" id="IPR046864">
    <property type="entry name" value="VasX_N"/>
</dbReference>
<keyword evidence="4" id="KW-1185">Reference proteome</keyword>
<sequence>MSTFKPGWYEVARDPKTGNVKCWHFTSPTSVTAECHLTPGGLQILHWTTKTQGHEKGMSARWQASYKYLPSEAGGQWDNQNASQSAKKAGAAAAAPARSPCDDLSNKCDLCDRRGLLLFPALYAVARTDVMLPQPVPPLRAPFGAGLAAYALPPALTQYTLRTVRPGYLYLFNEKLGDAGWKGYQVSAKGYLFEFNLDQAAPPADAPQGEPCGRRPGAQAARCIALPNAKHIGNVYLTFSDTPWTPATLKAYKANQDNRRSSMRKIDARAWVDGKGATTQPHVGSPLAHLDAVAEFSQQSNNVLAWFSSNLPHPAFSDSLTRFESLAMTKDGFVQALSKVSDGVPPMMVALDDPTGIAADLNQQILNRLVAWYEQPERRWKRESAQTVEVLRLAVQNGAVESARDSQQTAGGILLSIMPAHAGPFMRGSSIPEKYGNLRYISEERQDVIGAEEWEKDHVRLYRKTAVDNYLNTEFPKELSDFESQVVRPLDAIYRKWLESDAMAQYFQYNFDPADPENGEAYTLKLSVVLNDASGRRGVWEFISTQLEQDPTQARSLILRALMLNQDAALKEWTHNASGDGGDGKAMQLDPFKWDKIAEKTWGSFKKLAKIDHYKAPVTTPTAMNKSMNAVVRLTQQVAGPMLHKIGIAFDNAAAWTAAKLPEKRLMALLGSLAKAGNPNLVLIDMRAVTTRKMAVRRLADAIAEYSGKESNQYRTKVRTILDEAEELRGTKYAYNAIALVDRVEAESLKEYASRSLRSTRDELVAGRVLQLRQANDMLESGMRNMFARDVKINIAASFFIALTLRSAYTDMAKAHGSEKTTKMVAFAGAIASLSGAIIESVGGALQATSWGAQKLGQPVKFLLNNLDTRAKLLGYGGKVIGAVGGFISGALALKEGYQALGISPTYGSIVIALGLFSIVGAILTLIGYTGPWGFLLSLVVAAIYLVVGYFKPTKVQKWLHKSYWGKHEDGDGFPSLAEELEALKALSET</sequence>
<feature type="domain" description="Toxin VasX N-terminal region" evidence="2">
    <location>
        <begin position="108"/>
        <end position="272"/>
    </location>
</feature>
<name>A0ABP3VRU1_9BURK</name>
<dbReference type="Proteomes" id="UP001500279">
    <property type="component" value="Unassembled WGS sequence"/>
</dbReference>
<dbReference type="RefSeq" id="WP_141287885.1">
    <property type="nucleotide sequence ID" value="NZ_BAAAEW010000047.1"/>
</dbReference>
<dbReference type="CDD" id="cd20707">
    <property type="entry name" value="MIX_III"/>
    <property type="match status" value="1"/>
</dbReference>
<protein>
    <submittedName>
        <fullName evidence="3">T6SS effector BTH_I2691 family protein</fullName>
    </submittedName>
</protein>
<feature type="transmembrane region" description="Helical" evidence="1">
    <location>
        <begin position="793"/>
        <end position="812"/>
    </location>
</feature>
<dbReference type="Pfam" id="PF20249">
    <property type="entry name" value="VasX_N"/>
    <property type="match status" value="1"/>
</dbReference>
<feature type="transmembrane region" description="Helical" evidence="1">
    <location>
        <begin position="824"/>
        <end position="853"/>
    </location>
</feature>
<dbReference type="EMBL" id="BAAAEW010000047">
    <property type="protein sequence ID" value="GAA0767547.1"/>
    <property type="molecule type" value="Genomic_DNA"/>
</dbReference>
<feature type="transmembrane region" description="Helical" evidence="1">
    <location>
        <begin position="873"/>
        <end position="894"/>
    </location>
</feature>
<evidence type="ECO:0000313" key="3">
    <source>
        <dbReference type="EMBL" id="GAA0767547.1"/>
    </source>
</evidence>
<evidence type="ECO:0000259" key="2">
    <source>
        <dbReference type="Pfam" id="PF20249"/>
    </source>
</evidence>
<keyword evidence="1" id="KW-0472">Membrane</keyword>
<proteinExistence type="predicted"/>
<feature type="transmembrane region" description="Helical" evidence="1">
    <location>
        <begin position="933"/>
        <end position="951"/>
    </location>
</feature>